<feature type="domain" description="Glycine transporter" evidence="9">
    <location>
        <begin position="7"/>
        <end position="80"/>
    </location>
</feature>
<evidence type="ECO:0000256" key="4">
    <source>
        <dbReference type="ARBA" id="ARBA00022692"/>
    </source>
</evidence>
<keyword evidence="5 8" id="KW-1133">Transmembrane helix</keyword>
<evidence type="ECO:0000256" key="3">
    <source>
        <dbReference type="ARBA" id="ARBA00022475"/>
    </source>
</evidence>
<dbReference type="EMBL" id="JAEHFL010000008">
    <property type="protein sequence ID" value="MBK3428174.1"/>
    <property type="molecule type" value="Genomic_DNA"/>
</dbReference>
<name>A0A8I1HRH3_9CORY</name>
<feature type="domain" description="Glycine transporter" evidence="9">
    <location>
        <begin position="93"/>
        <end position="166"/>
    </location>
</feature>
<feature type="compositionally biased region" description="Polar residues" evidence="7">
    <location>
        <begin position="262"/>
        <end position="280"/>
    </location>
</feature>
<evidence type="ECO:0000256" key="1">
    <source>
        <dbReference type="ARBA" id="ARBA00004651"/>
    </source>
</evidence>
<feature type="transmembrane region" description="Helical" evidence="8">
    <location>
        <begin position="117"/>
        <end position="138"/>
    </location>
</feature>
<dbReference type="PANTHER" id="PTHR30506:SF3">
    <property type="entry name" value="UPF0126 INNER MEMBRANE PROTEIN YADS-RELATED"/>
    <property type="match status" value="1"/>
</dbReference>
<feature type="transmembrane region" description="Helical" evidence="8">
    <location>
        <begin position="90"/>
        <end position="111"/>
    </location>
</feature>
<dbReference type="GO" id="GO:0005886">
    <property type="term" value="C:plasma membrane"/>
    <property type="evidence" value="ECO:0007669"/>
    <property type="project" value="UniProtKB-SubCell"/>
</dbReference>
<dbReference type="Proteomes" id="UP000603369">
    <property type="component" value="Unassembled WGS sequence"/>
</dbReference>
<keyword evidence="6 8" id="KW-0472">Membrane</keyword>
<dbReference type="PANTHER" id="PTHR30506">
    <property type="entry name" value="INNER MEMBRANE PROTEIN"/>
    <property type="match status" value="1"/>
</dbReference>
<organism evidence="10 11">
    <name type="scientific">Corynebacterium tuberculostearicum</name>
    <dbReference type="NCBI Taxonomy" id="38304"/>
    <lineage>
        <taxon>Bacteria</taxon>
        <taxon>Bacillati</taxon>
        <taxon>Actinomycetota</taxon>
        <taxon>Actinomycetes</taxon>
        <taxon>Mycobacteriales</taxon>
        <taxon>Corynebacteriaceae</taxon>
        <taxon>Corynebacterium</taxon>
    </lineage>
</organism>
<feature type="transmembrane region" description="Helical" evidence="8">
    <location>
        <begin position="175"/>
        <end position="193"/>
    </location>
</feature>
<keyword evidence="4 8" id="KW-0812">Transmembrane</keyword>
<dbReference type="InterPro" id="IPR005115">
    <property type="entry name" value="Gly_transporter"/>
</dbReference>
<evidence type="ECO:0000256" key="8">
    <source>
        <dbReference type="SAM" id="Phobius"/>
    </source>
</evidence>
<evidence type="ECO:0000259" key="9">
    <source>
        <dbReference type="Pfam" id="PF03458"/>
    </source>
</evidence>
<dbReference type="Pfam" id="PF03458">
    <property type="entry name" value="Gly_transporter"/>
    <property type="match status" value="2"/>
</dbReference>
<comment type="caution">
    <text evidence="10">The sequence shown here is derived from an EMBL/GenBank/DDBJ whole genome shotgun (WGS) entry which is preliminary data.</text>
</comment>
<feature type="region of interest" description="Disordered" evidence="7">
    <location>
        <begin position="227"/>
        <end position="327"/>
    </location>
</feature>
<evidence type="ECO:0000256" key="5">
    <source>
        <dbReference type="ARBA" id="ARBA00022989"/>
    </source>
</evidence>
<keyword evidence="3" id="KW-1003">Cell membrane</keyword>
<evidence type="ECO:0000313" key="10">
    <source>
        <dbReference type="EMBL" id="MBK3428174.1"/>
    </source>
</evidence>
<evidence type="ECO:0000313" key="11">
    <source>
        <dbReference type="Proteomes" id="UP000603369"/>
    </source>
</evidence>
<feature type="transmembrane region" description="Helical" evidence="8">
    <location>
        <begin position="150"/>
        <end position="169"/>
    </location>
</feature>
<comment type="similarity">
    <text evidence="2">Belongs to the UPF0126 family.</text>
</comment>
<keyword evidence="11" id="KW-1185">Reference proteome</keyword>
<comment type="subcellular location">
    <subcellularLocation>
        <location evidence="1">Cell membrane</location>
        <topology evidence="1">Multi-pass membrane protein</topology>
    </subcellularLocation>
</comment>
<gene>
    <name evidence="10" type="ORF">JDP02_06560</name>
</gene>
<evidence type="ECO:0000256" key="6">
    <source>
        <dbReference type="ARBA" id="ARBA00023136"/>
    </source>
</evidence>
<accession>A0A8I1HRH3</accession>
<sequence length="327" mass="35655">MTPLFSVLYVVGITAESMTAALSAGRQKLDLFGVTMIASMTALGGGTVRDMILDDPPFTWVEHPIYLVIVIVAAVVTVGMSFLMHYFRHLFLILDALGLAVFSVLGTQIAVHLGHGFIIASVSAVISGVFGGVLRDLLSDRIPLVFSGEFYAAISVLAAALFMALYHGGLAEEPAAIITASVCFIARLAAIYFKKGLPVFEYRDAEQQMDPRLRLSARIVRDGARKAKRKAGAATRYASPITRPLTRPLSRPLSRTFRNKSRAFSTATEGTDYSDMSSNRIARRPKRQSITRPSGRHSPGARGVDVEQQWSFNKGDVGKRKAPKHKQ</sequence>
<evidence type="ECO:0000256" key="2">
    <source>
        <dbReference type="ARBA" id="ARBA00008193"/>
    </source>
</evidence>
<feature type="transmembrane region" description="Helical" evidence="8">
    <location>
        <begin position="65"/>
        <end position="83"/>
    </location>
</feature>
<evidence type="ECO:0000256" key="7">
    <source>
        <dbReference type="SAM" id="MobiDB-lite"/>
    </source>
</evidence>
<proteinExistence type="inferred from homology"/>
<reference evidence="10 11" key="1">
    <citation type="submission" date="2020-12" db="EMBL/GenBank/DDBJ databases">
        <title>Draft genome sequence of the commensal strain Corynebacterium tuberculostearicum MFP09/CIP 102622 isolated from human skin.</title>
        <authorList>
            <person name="Boukerb A.M."/>
            <person name="Janvier X."/>
            <person name="Feuilloley M.G.J."/>
            <person name="Groboillot A."/>
        </authorList>
    </citation>
    <scope>NUCLEOTIDE SEQUENCE [LARGE SCALE GENOMIC DNA]</scope>
    <source>
        <strain evidence="10 11">CIP 102622</strain>
    </source>
</reference>
<protein>
    <submittedName>
        <fullName evidence="10">Trimeric intracellular cation channel family protein</fullName>
    </submittedName>
</protein>
<dbReference type="AlphaFoldDB" id="A0A8I1HRH3"/>
<dbReference type="RefSeq" id="WP_200435835.1">
    <property type="nucleotide sequence ID" value="NZ_JAEHFL010000008.1"/>
</dbReference>